<dbReference type="Proteomes" id="UP001140234">
    <property type="component" value="Unassembled WGS sequence"/>
</dbReference>
<evidence type="ECO:0000313" key="1">
    <source>
        <dbReference type="EMBL" id="KAJ2773166.1"/>
    </source>
</evidence>
<accession>A0ACC1K4B2</accession>
<organism evidence="1 2">
    <name type="scientific">Coemansia nantahalensis</name>
    <dbReference type="NCBI Taxonomy" id="2789366"/>
    <lineage>
        <taxon>Eukaryota</taxon>
        <taxon>Fungi</taxon>
        <taxon>Fungi incertae sedis</taxon>
        <taxon>Zoopagomycota</taxon>
        <taxon>Kickxellomycotina</taxon>
        <taxon>Kickxellomycetes</taxon>
        <taxon>Kickxellales</taxon>
        <taxon>Kickxellaceae</taxon>
        <taxon>Coemansia</taxon>
    </lineage>
</organism>
<sequence length="762" mass="82799">MRHAGRGGSVARRIAGLAREGLAAVEAGVAAGRARTARTKLAAQKKVAWQHASPAFVPHSQQLEHALRRGSAQRMHLVLKRVLDGEHRPDVAPALLERCADAVLARLLAPDGARWTDAADCLARVAWRARRQRSDHALWAMVRAVACDLRGDGALRAQHLAAITARDRGLALRVLESPVVSREMIAELGRIVAASESRELAVASYCAAMQRHPHSEIPVPMSQALAAHQEAIASSLHRCHGADLRRSGAAIAHLHIARADDAGLEAALSRLAPLAARAQWPMGVLAGAVGRLVAADERAAARQLLQGVAAGDLEGFTRRLGECSGLAGRSLGAALVQDELAIRLCGHRQALHAGGHMGAPPAMLPMTALFVPRLRTRLDDRAVRESVERYFADMGELLCKMPAAAAAATGDVPAALIREASGWCFRLQSAEPLALAAWALRPSACQRRPAEDRRLLAALTQALRSFGMIQFVHQSCAAAAAHGEPGPSEQPLAATVAMHWRARYVDVVGGLDATRRALLAEYLRRGIQPTPGELVVLQSHLASCGHSGDAWTLAASILPLVAPTMARPQNPAHLAAQAYYEELLVGLARHEPRRMLQLLDYLLGHHGTASAEFRRRLVDQAVVAFLRHGHFAGAGFYRLERLFIRHVRRPWFATADLNCMRARLWALHMFLRRQNYVPRFRLHRKQLYVHRSCEFVLGQTATPSPAKVAKQGVDTSTAPVKSADIDTAIEIYLRSVPRTAALGERSTDWVLRHKTRMVHPGS</sequence>
<comment type="caution">
    <text evidence="1">The sequence shown here is derived from an EMBL/GenBank/DDBJ whole genome shotgun (WGS) entry which is preliminary data.</text>
</comment>
<reference evidence="1" key="1">
    <citation type="submission" date="2022-07" db="EMBL/GenBank/DDBJ databases">
        <title>Phylogenomic reconstructions and comparative analyses of Kickxellomycotina fungi.</title>
        <authorList>
            <person name="Reynolds N.K."/>
            <person name="Stajich J.E."/>
            <person name="Barry K."/>
            <person name="Grigoriev I.V."/>
            <person name="Crous P."/>
            <person name="Smith M.E."/>
        </authorList>
    </citation>
    <scope>NUCLEOTIDE SEQUENCE</scope>
    <source>
        <strain evidence="1">CBS 109366</strain>
    </source>
</reference>
<gene>
    <name evidence="1" type="ORF">IWQ57_001430</name>
</gene>
<keyword evidence="2" id="KW-1185">Reference proteome</keyword>
<protein>
    <submittedName>
        <fullName evidence="1">Uncharacterized protein</fullName>
    </submittedName>
</protein>
<proteinExistence type="predicted"/>
<name>A0ACC1K4B2_9FUNG</name>
<evidence type="ECO:0000313" key="2">
    <source>
        <dbReference type="Proteomes" id="UP001140234"/>
    </source>
</evidence>
<dbReference type="EMBL" id="JANBUJ010000263">
    <property type="protein sequence ID" value="KAJ2773166.1"/>
    <property type="molecule type" value="Genomic_DNA"/>
</dbReference>